<gene>
    <name evidence="2" type="ORF">UCRPC4_g06001</name>
</gene>
<dbReference type="PANTHER" id="PTHR20963:SF23">
    <property type="entry name" value="3-PHYTASE"/>
    <property type="match status" value="1"/>
</dbReference>
<dbReference type="GO" id="GO:0003993">
    <property type="term" value="F:acid phosphatase activity"/>
    <property type="evidence" value="ECO:0007669"/>
    <property type="project" value="TreeGrafter"/>
</dbReference>
<dbReference type="CDD" id="cd07061">
    <property type="entry name" value="HP_HAP_like"/>
    <property type="match status" value="1"/>
</dbReference>
<evidence type="ECO:0000313" key="3">
    <source>
        <dbReference type="Proteomes" id="UP000053317"/>
    </source>
</evidence>
<dbReference type="GO" id="GO:0009277">
    <property type="term" value="C:fungal-type cell wall"/>
    <property type="evidence" value="ECO:0007669"/>
    <property type="project" value="TreeGrafter"/>
</dbReference>
<dbReference type="EMBL" id="LCWF01000167">
    <property type="protein sequence ID" value="KKY16090.1"/>
    <property type="molecule type" value="Genomic_DNA"/>
</dbReference>
<dbReference type="SUPFAM" id="SSF53254">
    <property type="entry name" value="Phosphoglycerate mutase-like"/>
    <property type="match status" value="1"/>
</dbReference>
<reference evidence="2 3" key="1">
    <citation type="submission" date="2015-05" db="EMBL/GenBank/DDBJ databases">
        <title>Distinctive expansion of gene families associated with plant cell wall degradation and secondary metabolism in the genomes of grapevine trunk pathogens.</title>
        <authorList>
            <person name="Lawrence D.P."/>
            <person name="Travadon R."/>
            <person name="Rolshausen P.E."/>
            <person name="Baumgartner K."/>
        </authorList>
    </citation>
    <scope>NUCLEOTIDE SEQUENCE [LARGE SCALE GENOMIC DNA]</scope>
    <source>
        <strain evidence="2">UCRPC4</strain>
    </source>
</reference>
<dbReference type="Pfam" id="PF00328">
    <property type="entry name" value="His_Phos_2"/>
    <property type="match status" value="1"/>
</dbReference>
<dbReference type="OrthoDB" id="6509975at2759"/>
<comment type="caution">
    <text evidence="2">The sequence shown here is derived from an EMBL/GenBank/DDBJ whole genome shotgun (WGS) entry which is preliminary data.</text>
</comment>
<protein>
    <submittedName>
        <fullName evidence="2">Putative histidine acid</fullName>
    </submittedName>
</protein>
<name>A0A0G2GGH1_PHACM</name>
<accession>A0A0G2GGH1</accession>
<dbReference type="InterPro" id="IPR029033">
    <property type="entry name" value="His_PPase_superfam"/>
</dbReference>
<dbReference type="InterPro" id="IPR000560">
    <property type="entry name" value="His_Pase_clade-2"/>
</dbReference>
<reference evidence="2 3" key="2">
    <citation type="submission" date="2015-05" db="EMBL/GenBank/DDBJ databases">
        <authorList>
            <person name="Morales-Cruz A."/>
            <person name="Amrine K.C."/>
            <person name="Cantu D."/>
        </authorList>
    </citation>
    <scope>NUCLEOTIDE SEQUENCE [LARGE SCALE GENOMIC DNA]</scope>
    <source>
        <strain evidence="2">UCRPC4</strain>
    </source>
</reference>
<keyword evidence="1" id="KW-0378">Hydrolase</keyword>
<dbReference type="AlphaFoldDB" id="A0A0G2GGH1"/>
<dbReference type="Proteomes" id="UP000053317">
    <property type="component" value="Unassembled WGS sequence"/>
</dbReference>
<evidence type="ECO:0000313" key="2">
    <source>
        <dbReference type="EMBL" id="KKY16090.1"/>
    </source>
</evidence>
<proteinExistence type="predicted"/>
<dbReference type="PANTHER" id="PTHR20963">
    <property type="entry name" value="MULTIPLE INOSITOL POLYPHOSPHATE PHOSPHATASE-RELATED"/>
    <property type="match status" value="1"/>
</dbReference>
<sequence length="294" mass="32410">MSLESITGYREAYDFAISLRTKYPQLFTPGSPVHVFANDYPRVVETAQNFLRAYLGVNASHGPNLGTVYAVNSTGSSNALGNSLAPSDLCPDYVDDSGVNETTIWNALYQPAIVKRLQNYIKSGSLNLTTTDIATMQYLCGFETSIRGTISPFSNVFTAQEFQAYEYTQDLRYYYGNGPGSATGKYMMFPFLLSLTDLLATYSPTATSNTTTTKIQPLTISFLNDGQISQLASQLGIFDSEPALPSTWMPQTRKYITSHFISMRGTITFERLSCPSSSSPSSSKFLRIRLNDAI</sequence>
<keyword evidence="3" id="KW-1185">Reference proteome</keyword>
<dbReference type="Gene3D" id="3.40.50.1240">
    <property type="entry name" value="Phosphoglycerate mutase-like"/>
    <property type="match status" value="1"/>
</dbReference>
<organism evidence="2 3">
    <name type="scientific">Phaeomoniella chlamydospora</name>
    <name type="common">Phaeoacremonium chlamydosporum</name>
    <dbReference type="NCBI Taxonomy" id="158046"/>
    <lineage>
        <taxon>Eukaryota</taxon>
        <taxon>Fungi</taxon>
        <taxon>Dikarya</taxon>
        <taxon>Ascomycota</taxon>
        <taxon>Pezizomycotina</taxon>
        <taxon>Eurotiomycetes</taxon>
        <taxon>Chaetothyriomycetidae</taxon>
        <taxon>Phaeomoniellales</taxon>
        <taxon>Phaeomoniellaceae</taxon>
        <taxon>Phaeomoniella</taxon>
    </lineage>
</organism>
<evidence type="ECO:0000256" key="1">
    <source>
        <dbReference type="ARBA" id="ARBA00022801"/>
    </source>
</evidence>